<reference evidence="3" key="1">
    <citation type="journal article" date="2023" name="Mol. Phylogenet. Evol.">
        <title>Genome-scale phylogeny and comparative genomics of the fungal order Sordariales.</title>
        <authorList>
            <person name="Hensen N."/>
            <person name="Bonometti L."/>
            <person name="Westerberg I."/>
            <person name="Brannstrom I.O."/>
            <person name="Guillou S."/>
            <person name="Cros-Aarteil S."/>
            <person name="Calhoun S."/>
            <person name="Haridas S."/>
            <person name="Kuo A."/>
            <person name="Mondo S."/>
            <person name="Pangilinan J."/>
            <person name="Riley R."/>
            <person name="LaButti K."/>
            <person name="Andreopoulos B."/>
            <person name="Lipzen A."/>
            <person name="Chen C."/>
            <person name="Yan M."/>
            <person name="Daum C."/>
            <person name="Ng V."/>
            <person name="Clum A."/>
            <person name="Steindorff A."/>
            <person name="Ohm R.A."/>
            <person name="Martin F."/>
            <person name="Silar P."/>
            <person name="Natvig D.O."/>
            <person name="Lalanne C."/>
            <person name="Gautier V."/>
            <person name="Ament-Velasquez S.L."/>
            <person name="Kruys A."/>
            <person name="Hutchinson M.I."/>
            <person name="Powell A.J."/>
            <person name="Barry K."/>
            <person name="Miller A.N."/>
            <person name="Grigoriev I.V."/>
            <person name="Debuchy R."/>
            <person name="Gladieux P."/>
            <person name="Hiltunen Thoren M."/>
            <person name="Johannesson H."/>
        </authorList>
    </citation>
    <scope>NUCLEOTIDE SEQUENCE [LARGE SCALE GENOMIC DNA]</scope>
    <source>
        <strain evidence="3">CBS 340.73</strain>
    </source>
</reference>
<dbReference type="Gene3D" id="3.10.450.50">
    <property type="match status" value="1"/>
</dbReference>
<evidence type="ECO:0000313" key="2">
    <source>
        <dbReference type="EMBL" id="KAK3940049.1"/>
    </source>
</evidence>
<proteinExistence type="predicted"/>
<feature type="compositionally biased region" description="Gly residues" evidence="1">
    <location>
        <begin position="539"/>
        <end position="551"/>
    </location>
</feature>
<feature type="compositionally biased region" description="Polar residues" evidence="1">
    <location>
        <begin position="505"/>
        <end position="515"/>
    </location>
</feature>
<keyword evidence="3" id="KW-1185">Reference proteome</keyword>
<evidence type="ECO:0008006" key="4">
    <source>
        <dbReference type="Google" id="ProtNLM"/>
    </source>
</evidence>
<evidence type="ECO:0000313" key="3">
    <source>
        <dbReference type="Proteomes" id="UP001303473"/>
    </source>
</evidence>
<feature type="region of interest" description="Disordered" evidence="1">
    <location>
        <begin position="405"/>
        <end position="427"/>
    </location>
</feature>
<feature type="region of interest" description="Disordered" evidence="1">
    <location>
        <begin position="239"/>
        <end position="265"/>
    </location>
</feature>
<accession>A0AAN6N7V2</accession>
<feature type="region of interest" description="Disordered" evidence="1">
    <location>
        <begin position="292"/>
        <end position="366"/>
    </location>
</feature>
<organism evidence="2 3">
    <name type="scientific">Diplogelasinospora grovesii</name>
    <dbReference type="NCBI Taxonomy" id="303347"/>
    <lineage>
        <taxon>Eukaryota</taxon>
        <taxon>Fungi</taxon>
        <taxon>Dikarya</taxon>
        <taxon>Ascomycota</taxon>
        <taxon>Pezizomycotina</taxon>
        <taxon>Sordariomycetes</taxon>
        <taxon>Sordariomycetidae</taxon>
        <taxon>Sordariales</taxon>
        <taxon>Diplogelasinosporaceae</taxon>
        <taxon>Diplogelasinospora</taxon>
    </lineage>
</organism>
<dbReference type="InterPro" id="IPR032710">
    <property type="entry name" value="NTF2-like_dom_sf"/>
</dbReference>
<dbReference type="Proteomes" id="UP001303473">
    <property type="component" value="Unassembled WGS sequence"/>
</dbReference>
<feature type="compositionally biased region" description="Basic and acidic residues" evidence="1">
    <location>
        <begin position="297"/>
        <end position="307"/>
    </location>
</feature>
<feature type="region of interest" description="Disordered" evidence="1">
    <location>
        <begin position="505"/>
        <end position="584"/>
    </location>
</feature>
<comment type="caution">
    <text evidence="2">The sequence shown here is derived from an EMBL/GenBank/DDBJ whole genome shotgun (WGS) entry which is preliminary data.</text>
</comment>
<protein>
    <recommendedName>
        <fullName evidence="4">NTF2-like protein</fullName>
    </recommendedName>
</protein>
<gene>
    <name evidence="2" type="ORF">QBC46DRAFT_289113</name>
</gene>
<evidence type="ECO:0000256" key="1">
    <source>
        <dbReference type="SAM" id="MobiDB-lite"/>
    </source>
</evidence>
<feature type="compositionally biased region" description="Polar residues" evidence="1">
    <location>
        <begin position="477"/>
        <end position="489"/>
    </location>
</feature>
<dbReference type="SUPFAM" id="SSF54427">
    <property type="entry name" value="NTF2-like"/>
    <property type="match status" value="1"/>
</dbReference>
<sequence length="584" mass="63351">MALQTAYKQFLAAPSSSALAENASLHYITSTTSFSGPTEIIKHLNTVRNQVKKKKEEFLYAIEGQNALSAETETALEFVSSGGAYLPGLDDNFVSDRTVYFPIIHIVMFDGEGKITQIRQSWDQGSLLKQLEVIGKSGRMWPIRDTKDQLNLITRCIKSAGGASSAVPAAKAPAKAPANKAPADFAEVVVRSRGNSTNILRDPHASLALFAPREEIEEAPPAAVISPYAGRRPNQRSFTEILGDEEVEEPATPGNGRGRSMSPSKAIAPKIGAGKNFQPIRLFEADENAEQLSAEATGKDQSPDRFYRPNPKKYSHFDFADGSDPQDAPKAAMGAPQRPKSKHDSSWSFEDFVTPQKPTAGRTGVNRSQEIRHWGTENDVVEDSPVRKPQQVKARRDAEAHFELVDDGEPSGEPRLIGRPRGTAHNTGLGLYENNLYNEDGSAPTPGAPPLGNITNLKYRGKDFAAHFDFTDESPHHNQGNGNGTSTHNAGEDRLKHVRMMESNWSSFDESSASQKENDNPSRGSKAANDDRGISIAGDGMGGKKGSGRDWGIGDDSDEGHSTRAVPGKKQPSAAVAKSNFWDF</sequence>
<name>A0AAN6N7V2_9PEZI</name>
<dbReference type="AlphaFoldDB" id="A0AAN6N7V2"/>
<dbReference type="EMBL" id="MU853801">
    <property type="protein sequence ID" value="KAK3940049.1"/>
    <property type="molecule type" value="Genomic_DNA"/>
</dbReference>
<feature type="region of interest" description="Disordered" evidence="1">
    <location>
        <begin position="470"/>
        <end position="490"/>
    </location>
</feature>